<feature type="signal peptide" evidence="1">
    <location>
        <begin position="1"/>
        <end position="19"/>
    </location>
</feature>
<proteinExistence type="predicted"/>
<accession>A0A0F3KUM3</accession>
<sequence length="191" mass="20409">MQKLVLGLMVLFLSGCAFNKQVVTLNPNVVVPKSSVGAGVTVALKVVDERPNTSLGHRGTAYGAAAEITTSQDMAQLIQEKIRKGLEDRGYKVVTGGASADRQLAFELRDLTYSTSTGFWTGGVEIAGALKTVGHSGSSNYEQLYRVSDKQRVVVVPTADTNAAWMNTALSELLQKVFSDTALDHFLVNGS</sequence>
<evidence type="ECO:0000313" key="2">
    <source>
        <dbReference type="EMBL" id="KJV33814.1"/>
    </source>
</evidence>
<reference evidence="2 3" key="1">
    <citation type="submission" date="2015-03" db="EMBL/GenBank/DDBJ databases">
        <title>Draft genome sequence of Luteibacter yeojuensis strain SU11.</title>
        <authorList>
            <person name="Sulaiman J."/>
            <person name="Priya K."/>
            <person name="Chan K.-G."/>
        </authorList>
    </citation>
    <scope>NUCLEOTIDE SEQUENCE [LARGE SCALE GENOMIC DNA]</scope>
    <source>
        <strain evidence="2 3">SU11</strain>
    </source>
</reference>
<dbReference type="InterPro" id="IPR005619">
    <property type="entry name" value="Uncharacterised_YajG"/>
</dbReference>
<comment type="caution">
    <text evidence="2">The sequence shown here is derived from an EMBL/GenBank/DDBJ whole genome shotgun (WGS) entry which is preliminary data.</text>
</comment>
<dbReference type="PROSITE" id="PS51257">
    <property type="entry name" value="PROKAR_LIPOPROTEIN"/>
    <property type="match status" value="1"/>
</dbReference>
<keyword evidence="1" id="KW-0732">Signal</keyword>
<dbReference type="AlphaFoldDB" id="A0A0F3KUM3"/>
<dbReference type="Proteomes" id="UP000033651">
    <property type="component" value="Unassembled WGS sequence"/>
</dbReference>
<dbReference type="EMBL" id="JZRB01000021">
    <property type="protein sequence ID" value="KJV33814.1"/>
    <property type="molecule type" value="Genomic_DNA"/>
</dbReference>
<evidence type="ECO:0008006" key="4">
    <source>
        <dbReference type="Google" id="ProtNLM"/>
    </source>
</evidence>
<feature type="chain" id="PRO_5002463305" description="Lipoprotein" evidence="1">
    <location>
        <begin position="20"/>
        <end position="191"/>
    </location>
</feature>
<evidence type="ECO:0000313" key="3">
    <source>
        <dbReference type="Proteomes" id="UP000033651"/>
    </source>
</evidence>
<keyword evidence="3" id="KW-1185">Reference proteome</keyword>
<dbReference type="PATRIC" id="fig|345309.4.peg.1470"/>
<dbReference type="Pfam" id="PF03923">
    <property type="entry name" value="Lipoprotein_16"/>
    <property type="match status" value="1"/>
</dbReference>
<name>A0A0F3KUM3_9GAMM</name>
<protein>
    <recommendedName>
        <fullName evidence="4">Lipoprotein</fullName>
    </recommendedName>
</protein>
<gene>
    <name evidence="2" type="ORF">VI08_10660</name>
</gene>
<organism evidence="2 3">
    <name type="scientific">Luteibacter yeojuensis</name>
    <dbReference type="NCBI Taxonomy" id="345309"/>
    <lineage>
        <taxon>Bacteria</taxon>
        <taxon>Pseudomonadati</taxon>
        <taxon>Pseudomonadota</taxon>
        <taxon>Gammaproteobacteria</taxon>
        <taxon>Lysobacterales</taxon>
        <taxon>Rhodanobacteraceae</taxon>
        <taxon>Luteibacter</taxon>
    </lineage>
</organism>
<evidence type="ECO:0000256" key="1">
    <source>
        <dbReference type="SAM" id="SignalP"/>
    </source>
</evidence>